<feature type="region of interest" description="Disordered" evidence="1">
    <location>
        <begin position="245"/>
        <end position="314"/>
    </location>
</feature>
<keyword evidence="4" id="KW-1185">Reference proteome</keyword>
<organism evidence="3 4">
    <name type="scientific">Cutibacterium porci</name>
    <dbReference type="NCBI Taxonomy" id="2605781"/>
    <lineage>
        <taxon>Bacteria</taxon>
        <taxon>Bacillati</taxon>
        <taxon>Actinomycetota</taxon>
        <taxon>Actinomycetes</taxon>
        <taxon>Propionibacteriales</taxon>
        <taxon>Propionibacteriaceae</taxon>
        <taxon>Cutibacterium</taxon>
    </lineage>
</organism>
<feature type="compositionally biased region" description="Low complexity" evidence="1">
    <location>
        <begin position="245"/>
        <end position="257"/>
    </location>
</feature>
<gene>
    <name evidence="3" type="ORF">FYJ43_00025</name>
</gene>
<accession>A0A7K0J3I5</accession>
<dbReference type="InterPro" id="IPR011089">
    <property type="entry name" value="GmrSD_C"/>
</dbReference>
<keyword evidence="3" id="KW-0255">Endonuclease</keyword>
<dbReference type="AlphaFoldDB" id="A0A7K0J3I5"/>
<evidence type="ECO:0000256" key="1">
    <source>
        <dbReference type="SAM" id="MobiDB-lite"/>
    </source>
</evidence>
<feature type="region of interest" description="Disordered" evidence="1">
    <location>
        <begin position="1"/>
        <end position="39"/>
    </location>
</feature>
<evidence type="ECO:0000313" key="4">
    <source>
        <dbReference type="Proteomes" id="UP000466104"/>
    </source>
</evidence>
<feature type="domain" description="GmrSD restriction endonucleases C-terminal" evidence="2">
    <location>
        <begin position="85"/>
        <end position="222"/>
    </location>
</feature>
<dbReference type="Proteomes" id="UP000466104">
    <property type="component" value="Unassembled WGS sequence"/>
</dbReference>
<protein>
    <submittedName>
        <fullName evidence="3">HNH endonuclease</fullName>
    </submittedName>
</protein>
<name>A0A7K0J3I5_9ACTN</name>
<proteinExistence type="predicted"/>
<feature type="compositionally biased region" description="Low complexity" evidence="1">
    <location>
        <begin position="17"/>
        <end position="39"/>
    </location>
</feature>
<dbReference type="GO" id="GO:0004519">
    <property type="term" value="F:endonuclease activity"/>
    <property type="evidence" value="ECO:0007669"/>
    <property type="project" value="UniProtKB-KW"/>
</dbReference>
<keyword evidence="3" id="KW-0540">Nuclease</keyword>
<dbReference type="Pfam" id="PF07510">
    <property type="entry name" value="GmrSD_C"/>
    <property type="match status" value="1"/>
</dbReference>
<evidence type="ECO:0000313" key="3">
    <source>
        <dbReference type="EMBL" id="MSS44479.1"/>
    </source>
</evidence>
<feature type="compositionally biased region" description="Polar residues" evidence="1">
    <location>
        <begin position="301"/>
        <end position="314"/>
    </location>
</feature>
<dbReference type="PANTHER" id="PTHR24094:SF15">
    <property type="entry name" value="AMP-DEPENDENT SYNTHETASE_LIGASE DOMAIN-CONTAINING PROTEIN-RELATED"/>
    <property type="match status" value="1"/>
</dbReference>
<dbReference type="PANTHER" id="PTHR24094">
    <property type="entry name" value="SECRETED PROTEIN"/>
    <property type="match status" value="1"/>
</dbReference>
<comment type="caution">
    <text evidence="3">The sequence shown here is derived from an EMBL/GenBank/DDBJ whole genome shotgun (WGS) entry which is preliminary data.</text>
</comment>
<reference evidence="3 4" key="1">
    <citation type="submission" date="2019-08" db="EMBL/GenBank/DDBJ databases">
        <title>In-depth cultivation of the pig gut microbiome towards novel bacterial diversity and tailored functional studies.</title>
        <authorList>
            <person name="Wylensek D."/>
            <person name="Hitch T.C.A."/>
            <person name="Clavel T."/>
        </authorList>
    </citation>
    <scope>NUCLEOTIDE SEQUENCE [LARGE SCALE GENOMIC DNA]</scope>
    <source>
        <strain evidence="3 4">WCA-380-WT-3A</strain>
    </source>
</reference>
<keyword evidence="3" id="KW-0378">Hydrolase</keyword>
<dbReference type="EMBL" id="VUMG01000001">
    <property type="protein sequence ID" value="MSS44479.1"/>
    <property type="molecule type" value="Genomic_DNA"/>
</dbReference>
<sequence length="330" mass="34894">MAASPSVAVSTQASRHAVTATVTPRPTATATPSPSASASAMKHAAGTALAVLQALPVKGRAPKTSYSRAQFGQRWADTDRNGCGTRDDILNRDLARVTHKAGTHDCVVTSGVLRDPYTATTISFRKGNGTSEAVQIDHVVALSDAWQKGAQNTSAADRLRLANDPLNLFAVDGHANQAKSDSDAATWLPANKAFRCQYVARQVAVKRQYRLWVTQSEHDAIASTLAGCKNQMVPAAVAPTVTWTSRPASTTATAKSAAKPKARKAAPKKTATRKSEQQHTSKVQPRNDSGDLSHVHGGSFCSDTGAQGVSSKGTVLTCKTAKDGRLRWKK</sequence>
<evidence type="ECO:0000259" key="2">
    <source>
        <dbReference type="Pfam" id="PF07510"/>
    </source>
</evidence>
<feature type="compositionally biased region" description="Basic residues" evidence="1">
    <location>
        <begin position="258"/>
        <end position="272"/>
    </location>
</feature>